<proteinExistence type="predicted"/>
<organism evidence="2 3">
    <name type="scientific">Alligator mississippiensis</name>
    <name type="common">American alligator</name>
    <dbReference type="NCBI Taxonomy" id="8496"/>
    <lineage>
        <taxon>Eukaryota</taxon>
        <taxon>Metazoa</taxon>
        <taxon>Chordata</taxon>
        <taxon>Craniata</taxon>
        <taxon>Vertebrata</taxon>
        <taxon>Euteleostomi</taxon>
        <taxon>Archelosauria</taxon>
        <taxon>Archosauria</taxon>
        <taxon>Crocodylia</taxon>
        <taxon>Alligatoridae</taxon>
        <taxon>Alligatorinae</taxon>
        <taxon>Alligator</taxon>
    </lineage>
</organism>
<reference evidence="2 3" key="1">
    <citation type="journal article" date="2012" name="Genome Biol.">
        <title>Sequencing three crocodilian genomes to illuminate the evolution of archosaurs and amniotes.</title>
        <authorList>
            <person name="St John J.A."/>
            <person name="Braun E.L."/>
            <person name="Isberg S.R."/>
            <person name="Miles L.G."/>
            <person name="Chong A.Y."/>
            <person name="Gongora J."/>
            <person name="Dalzell P."/>
            <person name="Moran C."/>
            <person name="Bed'hom B."/>
            <person name="Abzhanov A."/>
            <person name="Burgess S.C."/>
            <person name="Cooksey A.M."/>
            <person name="Castoe T.A."/>
            <person name="Crawford N.G."/>
            <person name="Densmore L.D."/>
            <person name="Drew J.C."/>
            <person name="Edwards S.V."/>
            <person name="Faircloth B.C."/>
            <person name="Fujita M.K."/>
            <person name="Greenwold M.J."/>
            <person name="Hoffmann F.G."/>
            <person name="Howard J.M."/>
            <person name="Iguchi T."/>
            <person name="Janes D.E."/>
            <person name="Khan S.Y."/>
            <person name="Kohno S."/>
            <person name="de Koning A.J."/>
            <person name="Lance S.L."/>
            <person name="McCarthy F.M."/>
            <person name="McCormack J.E."/>
            <person name="Merchant M.E."/>
            <person name="Peterson D.G."/>
            <person name="Pollock D.D."/>
            <person name="Pourmand N."/>
            <person name="Raney B.J."/>
            <person name="Roessler K.A."/>
            <person name="Sanford J.R."/>
            <person name="Sawyer R.H."/>
            <person name="Schmidt C.J."/>
            <person name="Triplett E.W."/>
            <person name="Tuberville T.D."/>
            <person name="Venegas-Anaya M."/>
            <person name="Howard J.T."/>
            <person name="Jarvis E.D."/>
            <person name="Guillette L.J.Jr."/>
            <person name="Glenn T.C."/>
            <person name="Green R.E."/>
            <person name="Ray D.A."/>
        </authorList>
    </citation>
    <scope>NUCLEOTIDE SEQUENCE [LARGE SCALE GENOMIC DNA]</scope>
    <source>
        <strain evidence="2">KSC_2009_1</strain>
    </source>
</reference>
<feature type="region of interest" description="Disordered" evidence="1">
    <location>
        <begin position="60"/>
        <end position="92"/>
    </location>
</feature>
<evidence type="ECO:0000256" key="1">
    <source>
        <dbReference type="SAM" id="MobiDB-lite"/>
    </source>
</evidence>
<gene>
    <name evidence="2" type="ORF">Y1Q_0003153</name>
</gene>
<comment type="caution">
    <text evidence="2">The sequence shown here is derived from an EMBL/GenBank/DDBJ whole genome shotgun (WGS) entry which is preliminary data.</text>
</comment>
<evidence type="ECO:0000313" key="2">
    <source>
        <dbReference type="EMBL" id="KYO22636.1"/>
    </source>
</evidence>
<evidence type="ECO:0000313" key="3">
    <source>
        <dbReference type="Proteomes" id="UP000050525"/>
    </source>
</evidence>
<accession>A0A151MDM6</accession>
<dbReference type="EMBL" id="AKHW03006231">
    <property type="protein sequence ID" value="KYO22636.1"/>
    <property type="molecule type" value="Genomic_DNA"/>
</dbReference>
<name>A0A151MDM6_ALLMI</name>
<feature type="compositionally biased region" description="Acidic residues" evidence="1">
    <location>
        <begin position="60"/>
        <end position="86"/>
    </location>
</feature>
<keyword evidence="3" id="KW-1185">Reference proteome</keyword>
<sequence>MKKNKTKEMTDAVTNIMMWFVDEAYSRTSLGKVLKPVLATLKALQPKVDLPAQLAAYYTEDEEGEERVEDSLESEQQWEEEEELQQIEETTPVESSLYLWSPLGSFTDTEPSSVAVGGLSGSLEAQTLRECM</sequence>
<dbReference type="AlphaFoldDB" id="A0A151MDM6"/>
<dbReference type="Proteomes" id="UP000050525">
    <property type="component" value="Unassembled WGS sequence"/>
</dbReference>
<protein>
    <submittedName>
        <fullName evidence="2">Uncharacterized protein</fullName>
    </submittedName>
</protein>